<dbReference type="Gene3D" id="3.40.390.10">
    <property type="entry name" value="Collagenase (Catalytic Domain)"/>
    <property type="match status" value="1"/>
</dbReference>
<keyword evidence="1" id="KW-0645">Protease</keyword>
<evidence type="ECO:0000256" key="3">
    <source>
        <dbReference type="ARBA" id="ARBA00022801"/>
    </source>
</evidence>
<evidence type="ECO:0000256" key="1">
    <source>
        <dbReference type="ARBA" id="ARBA00022670"/>
    </source>
</evidence>
<dbReference type="GO" id="GO:0006508">
    <property type="term" value="P:proteolysis"/>
    <property type="evidence" value="ECO:0007669"/>
    <property type="project" value="UniProtKB-KW"/>
</dbReference>
<keyword evidence="6" id="KW-1133">Transmembrane helix</keyword>
<keyword evidence="9" id="KW-1185">Reference proteome</keyword>
<dbReference type="InterPro" id="IPR024079">
    <property type="entry name" value="MetalloPept_cat_dom_sf"/>
</dbReference>
<dbReference type="GO" id="GO:0031012">
    <property type="term" value="C:extracellular matrix"/>
    <property type="evidence" value="ECO:0007669"/>
    <property type="project" value="InterPro"/>
</dbReference>
<proteinExistence type="predicted"/>
<feature type="transmembrane region" description="Helical" evidence="6">
    <location>
        <begin position="6"/>
        <end position="29"/>
    </location>
</feature>
<evidence type="ECO:0000259" key="7">
    <source>
        <dbReference type="Pfam" id="PF00413"/>
    </source>
</evidence>
<keyword evidence="6" id="KW-0472">Membrane</keyword>
<evidence type="ECO:0000256" key="4">
    <source>
        <dbReference type="ARBA" id="ARBA00022833"/>
    </source>
</evidence>
<evidence type="ECO:0000313" key="8">
    <source>
        <dbReference type="EMBL" id="KRL13901.1"/>
    </source>
</evidence>
<accession>A0A0R1N0U9</accession>
<evidence type="ECO:0000313" key="9">
    <source>
        <dbReference type="Proteomes" id="UP000051330"/>
    </source>
</evidence>
<reference evidence="8 9" key="1">
    <citation type="journal article" date="2015" name="Genome Announc.">
        <title>Expanding the biotechnology potential of lactobacilli through comparative genomics of 213 strains and associated genera.</title>
        <authorList>
            <person name="Sun Z."/>
            <person name="Harris H.M."/>
            <person name="McCann A."/>
            <person name="Guo C."/>
            <person name="Argimon S."/>
            <person name="Zhang W."/>
            <person name="Yang X."/>
            <person name="Jeffery I.B."/>
            <person name="Cooney J.C."/>
            <person name="Kagawa T.F."/>
            <person name="Liu W."/>
            <person name="Song Y."/>
            <person name="Salvetti E."/>
            <person name="Wrobel A."/>
            <person name="Rasinkangas P."/>
            <person name="Parkhill J."/>
            <person name="Rea M.C."/>
            <person name="O'Sullivan O."/>
            <person name="Ritari J."/>
            <person name="Douillard F.P."/>
            <person name="Paul Ross R."/>
            <person name="Yang R."/>
            <person name="Briner A.E."/>
            <person name="Felis G.E."/>
            <person name="de Vos W.M."/>
            <person name="Barrangou R."/>
            <person name="Klaenhammer T.R."/>
            <person name="Caufield P.W."/>
            <person name="Cui Y."/>
            <person name="Zhang H."/>
            <person name="O'Toole P.W."/>
        </authorList>
    </citation>
    <scope>NUCLEOTIDE SEQUENCE [LARGE SCALE GENOMIC DNA]</scope>
    <source>
        <strain evidence="8 9">DSM 12744</strain>
    </source>
</reference>
<feature type="domain" description="Peptidase M10 metallopeptidase" evidence="7">
    <location>
        <begin position="145"/>
        <end position="200"/>
    </location>
</feature>
<dbReference type="GO" id="GO:0008270">
    <property type="term" value="F:zinc ion binding"/>
    <property type="evidence" value="ECO:0007669"/>
    <property type="project" value="InterPro"/>
</dbReference>
<keyword evidence="6" id="KW-0812">Transmembrane</keyword>
<keyword evidence="2" id="KW-0479">Metal-binding</keyword>
<dbReference type="STRING" id="1423792.FD09_GL001934"/>
<gene>
    <name evidence="8" type="ORF">FD09_GL001934</name>
</gene>
<name>A0A0R1N0U9_9LACO</name>
<dbReference type="SUPFAM" id="SSF55486">
    <property type="entry name" value="Metalloproteases ('zincins'), catalytic domain"/>
    <property type="match status" value="1"/>
</dbReference>
<keyword evidence="3" id="KW-0378">Hydrolase</keyword>
<feature type="region of interest" description="Disordered" evidence="5">
    <location>
        <begin position="316"/>
        <end position="336"/>
    </location>
</feature>
<protein>
    <recommendedName>
        <fullName evidence="7">Peptidase M10 metallopeptidase domain-containing protein</fullName>
    </recommendedName>
</protein>
<evidence type="ECO:0000256" key="5">
    <source>
        <dbReference type="SAM" id="MobiDB-lite"/>
    </source>
</evidence>
<dbReference type="Pfam" id="PF00413">
    <property type="entry name" value="Peptidase_M10"/>
    <property type="match status" value="1"/>
</dbReference>
<dbReference type="EMBL" id="AZEC01000003">
    <property type="protein sequence ID" value="KRL13901.1"/>
    <property type="molecule type" value="Genomic_DNA"/>
</dbReference>
<dbReference type="AlphaFoldDB" id="A0A0R1N0U9"/>
<dbReference type="InterPro" id="IPR001818">
    <property type="entry name" value="Pept_M10_metallopeptidase"/>
</dbReference>
<organism evidence="8 9">
    <name type="scientific">Schleiferilactobacillus perolens DSM 12744</name>
    <dbReference type="NCBI Taxonomy" id="1423792"/>
    <lineage>
        <taxon>Bacteria</taxon>
        <taxon>Bacillati</taxon>
        <taxon>Bacillota</taxon>
        <taxon>Bacilli</taxon>
        <taxon>Lactobacillales</taxon>
        <taxon>Lactobacillaceae</taxon>
        <taxon>Schleiferilactobacillus</taxon>
    </lineage>
</organism>
<evidence type="ECO:0000256" key="6">
    <source>
        <dbReference type="SAM" id="Phobius"/>
    </source>
</evidence>
<sequence length="336" mass="37498">MANMRYIWRFFTFLFQLAIVAGLLLLMLFGIRKWQTYDQVHRVSQMISQEQNTSASAPKNWDTLEDWWLVNANGQLIYNTKALPQYQNEVAQAVSWWNKAAGKQIIIPQTTQTIADVYFAPVRSEYLSFSGLASNNHKILFNETAQKNNTNNADVVNIFIHELGHALGLAHAPQSYNDVMSPSQIASGAVRQVSQYDRDALTSALNRINKVRSQSVSAAAYVTIAGQQPVTAASLTNLSDPIQNARQPLADVLQQTITKATNADNDQTTTIDTAKQYLQKLKYDADANNTTIHAAENALRALIVANKQEKYFPFAFSNSDTPTQHNDDLNNILGND</sequence>
<dbReference type="OrthoDB" id="2148705at2"/>
<dbReference type="PATRIC" id="fig|1423792.3.peg.1962"/>
<comment type="caution">
    <text evidence="8">The sequence shown here is derived from an EMBL/GenBank/DDBJ whole genome shotgun (WGS) entry which is preliminary data.</text>
</comment>
<dbReference type="GO" id="GO:0004222">
    <property type="term" value="F:metalloendopeptidase activity"/>
    <property type="evidence" value="ECO:0007669"/>
    <property type="project" value="InterPro"/>
</dbReference>
<dbReference type="Proteomes" id="UP000051330">
    <property type="component" value="Unassembled WGS sequence"/>
</dbReference>
<keyword evidence="4" id="KW-0862">Zinc</keyword>
<evidence type="ECO:0000256" key="2">
    <source>
        <dbReference type="ARBA" id="ARBA00022723"/>
    </source>
</evidence>